<evidence type="ECO:0000313" key="1">
    <source>
        <dbReference type="EMBL" id="WAQ94847.1"/>
    </source>
</evidence>
<keyword evidence="2" id="KW-1185">Reference proteome</keyword>
<accession>A0ABY7DDK8</accession>
<name>A0ABY7DDK8_MYAAR</name>
<dbReference type="EMBL" id="CP111012">
    <property type="protein sequence ID" value="WAQ94847.1"/>
    <property type="molecule type" value="Genomic_DNA"/>
</dbReference>
<feature type="non-terminal residue" evidence="1">
    <location>
        <position position="1"/>
    </location>
</feature>
<proteinExistence type="predicted"/>
<organism evidence="1 2">
    <name type="scientific">Mya arenaria</name>
    <name type="common">Soft-shell clam</name>
    <dbReference type="NCBI Taxonomy" id="6604"/>
    <lineage>
        <taxon>Eukaryota</taxon>
        <taxon>Metazoa</taxon>
        <taxon>Spiralia</taxon>
        <taxon>Lophotrochozoa</taxon>
        <taxon>Mollusca</taxon>
        <taxon>Bivalvia</taxon>
        <taxon>Autobranchia</taxon>
        <taxon>Heteroconchia</taxon>
        <taxon>Euheterodonta</taxon>
        <taxon>Imparidentia</taxon>
        <taxon>Neoheterodontei</taxon>
        <taxon>Myida</taxon>
        <taxon>Myoidea</taxon>
        <taxon>Myidae</taxon>
        <taxon>Mya</taxon>
    </lineage>
</organism>
<protein>
    <submittedName>
        <fullName evidence="1">Uncharacterized protein</fullName>
    </submittedName>
</protein>
<dbReference type="Proteomes" id="UP001164746">
    <property type="component" value="Chromosome 1"/>
</dbReference>
<gene>
    <name evidence="1" type="ORF">MAR_007318</name>
</gene>
<evidence type="ECO:0000313" key="2">
    <source>
        <dbReference type="Proteomes" id="UP001164746"/>
    </source>
</evidence>
<reference evidence="1" key="1">
    <citation type="submission" date="2022-11" db="EMBL/GenBank/DDBJ databases">
        <title>Centuries of genome instability and evolution in soft-shell clam transmissible cancer (bioRxiv).</title>
        <authorList>
            <person name="Hart S.F.M."/>
            <person name="Yonemitsu M.A."/>
            <person name="Giersch R.M."/>
            <person name="Beal B.F."/>
            <person name="Arriagada G."/>
            <person name="Davis B.W."/>
            <person name="Ostrander E.A."/>
            <person name="Goff S.P."/>
            <person name="Metzger M.J."/>
        </authorList>
    </citation>
    <scope>NUCLEOTIDE SEQUENCE</scope>
    <source>
        <strain evidence="1">MELC-2E11</strain>
        <tissue evidence="1">Siphon/mantle</tissue>
    </source>
</reference>
<sequence length="136" mass="15273">MPYTHENVELVTCSKYQVPLGVVAYVPYQEAYVNEFFVYLQYIFQPLLGSATSDVYQFNSNITSVTVPSSRSFRRAACIASRDTVNKVDLTVLKCDVQLILDVVGSHPTEQACEAECYKVIQEGHFLNYGCPLVCL</sequence>